<dbReference type="Gene3D" id="1.20.1560.10">
    <property type="entry name" value="ABC transporter type 1, transmembrane domain"/>
    <property type="match status" value="2"/>
</dbReference>
<evidence type="ECO:0000256" key="6">
    <source>
        <dbReference type="ARBA" id="ARBA00022741"/>
    </source>
</evidence>
<keyword evidence="6" id="KW-0547">Nucleotide-binding</keyword>
<keyword evidence="7" id="KW-0067">ATP-binding</keyword>
<dbReference type="GO" id="GO:0005524">
    <property type="term" value="F:ATP binding"/>
    <property type="evidence" value="ECO:0007669"/>
    <property type="project" value="UniProtKB-KW"/>
</dbReference>
<feature type="transmembrane region" description="Helical" evidence="10">
    <location>
        <begin position="959"/>
        <end position="983"/>
    </location>
</feature>
<sequence length="1313" mass="146071">MVFDCFDPITGGRVNGIVSQGSILCGDKKIKDSLPLSRDEDRFETFCETYKDFIGVSNAHERFERIWEDEKKGAGSTLTDKRRIPLLLRALYKSFPGDLYKAVISKLVWSVLVIFSIWFFVFKILDFIKARSNAGGVSQAQESYEFYLCAGFLLCMLVLSIGIQQMGIYSSNLGSKVKAALTTAIYKKMIVREPYESHADIVSLVAKDVEKIAEACLSLQYLWSGIVETFAVFAVCFLLLGRTILPGFGVMIVFMIVQYWLGMRVAFRKKKLAVVSERRITLMEEIMRAIKLIKIYGWEASFFKNLNEIRAEEAGIQRGINTIQATILGLIFCLPPIISAVIFGTQEAVGSIESVTVFTTLSFFNTLRVPFSKLPKSLRDVMDAIISMDRIEHFLLEPELHPELATKNKNADERHLGIKFRNASFSYGPHGKIVLSNINLNIPHGSLMMVAGPVASGKSNLLKSILGDLTIREGSCSESHSRAYVPQMPWTALGTVRDNILFGKPYDEALYRRVLHACALEPDLKLMINGDHMWIGERGGNLSGGQKQRIALARAAYSRADLYVLDSPLSAVDMYTCQHIFKHCILGMMKGGGGTVVLATHQTELFSMSDHLVVMADGNTVYNEKYTYSGIKHLFPNFHGEVVDSSQPGGKTSKAGKCASASKKLPRTLTETLNLPDIDPPKSPLVLAKKHNENIYMWYIKQMGVHLFVIATLIFMCGQAMRVYSDNWMSVWSSRKYAAAGFTSDAFYAGLYGLLVFSFLCFSFLRAYWYFYVGRVAAVNLHDASFGTVLKAPMHFFHVTPIGKLLSFFSKDVNTIDDVMVDNMLMFQILFWILMFAIAVVSFKLPIFLAITGGLALAYVYIVRIFIRASVRMLEASAEAQSQVVAHTAETLSGLAIVRAFRVQDFFLRENVKFQTRSTVVTFSIANLSLWLAFRADIIGSLLVFGCCMLAVLDETLTAGLAGLIVSNSFQILLFFSIMSRFLGEIHNNMNASEGARKYSELEQEHEPTVEIKVPSGWPFKGDINFEGVVMPYIPNAPPVLKGITFSIRPGEKVGVVGRTGAGKSSLIVALYRLAEITHGKIEVNSIDCSFVNLNKLRSSMAIIPQEPVMFGGTVRSNLDPFNEHSDKELLDVLNKCLLGPLIKANEDVLNAEVEPLGANYSLGTQQLMCLARAMLKPSCILLMDEATAALDSDTDAAVQQVLKKHFSDRTIFTIAHRLDTIVSSDRILAINDGVVAEYDRPDVLLENPESIFYELCMNTGRAQFEVLFAKARAHAAENEVNNGQIVDTDDDSNANFDEFLSYLSEKEDCSSK</sequence>
<dbReference type="CDD" id="cd03244">
    <property type="entry name" value="ABCC_MRP_domain2"/>
    <property type="match status" value="1"/>
</dbReference>
<keyword evidence="3" id="KW-0813">Transport</keyword>
<dbReference type="CDD" id="cd03250">
    <property type="entry name" value="ABCC_MRP_domain1"/>
    <property type="match status" value="1"/>
</dbReference>
<dbReference type="EMBL" id="JALLPB020000301">
    <property type="protein sequence ID" value="KAL3810794.1"/>
    <property type="molecule type" value="Genomic_DNA"/>
</dbReference>
<evidence type="ECO:0000256" key="1">
    <source>
        <dbReference type="ARBA" id="ARBA00004128"/>
    </source>
</evidence>
<feature type="domain" description="ABC transmembrane type-1" evidence="12">
    <location>
        <begin position="102"/>
        <end position="383"/>
    </location>
</feature>
<feature type="transmembrane region" description="Helical" evidence="10">
    <location>
        <begin position="745"/>
        <end position="765"/>
    </location>
</feature>
<feature type="transmembrane region" description="Helical" evidence="10">
    <location>
        <begin position="325"/>
        <end position="343"/>
    </location>
</feature>
<dbReference type="FunFam" id="3.40.50.300:FF:000973">
    <property type="entry name" value="Multidrug resistance-associated protein 4"/>
    <property type="match status" value="1"/>
</dbReference>
<dbReference type="InterPro" id="IPR003439">
    <property type="entry name" value="ABC_transporter-like_ATP-bd"/>
</dbReference>
<dbReference type="InterPro" id="IPR027417">
    <property type="entry name" value="P-loop_NTPase"/>
</dbReference>
<dbReference type="SMART" id="SM00382">
    <property type="entry name" value="AAA"/>
    <property type="match status" value="2"/>
</dbReference>
<keyword evidence="9 10" id="KW-0472">Membrane</keyword>
<dbReference type="InterPro" id="IPR003593">
    <property type="entry name" value="AAA+_ATPase"/>
</dbReference>
<dbReference type="CDD" id="cd18580">
    <property type="entry name" value="ABC_6TM_ABCC_D2"/>
    <property type="match status" value="1"/>
</dbReference>
<dbReference type="GO" id="GO:0005774">
    <property type="term" value="C:vacuolar membrane"/>
    <property type="evidence" value="ECO:0007669"/>
    <property type="project" value="UniProtKB-SubCell"/>
</dbReference>
<dbReference type="InterPro" id="IPR011527">
    <property type="entry name" value="ABC1_TM_dom"/>
</dbReference>
<evidence type="ECO:0000256" key="2">
    <source>
        <dbReference type="ARBA" id="ARBA00009726"/>
    </source>
</evidence>
<comment type="caution">
    <text evidence="13">The sequence shown here is derived from an EMBL/GenBank/DDBJ whole genome shotgun (WGS) entry which is preliminary data.</text>
</comment>
<reference evidence="13 14" key="1">
    <citation type="submission" date="2024-10" db="EMBL/GenBank/DDBJ databases">
        <title>Updated reference genomes for cyclostephanoid diatoms.</title>
        <authorList>
            <person name="Roberts W.R."/>
            <person name="Alverson A.J."/>
        </authorList>
    </citation>
    <scope>NUCLEOTIDE SEQUENCE [LARGE SCALE GENOMIC DNA]</scope>
    <source>
        <strain evidence="13 14">AJA228-03</strain>
    </source>
</reference>
<protein>
    <submittedName>
        <fullName evidence="13">Uncharacterized protein</fullName>
    </submittedName>
</protein>
<dbReference type="CDD" id="cd18579">
    <property type="entry name" value="ABC_6TM_ABCC_D1"/>
    <property type="match status" value="1"/>
</dbReference>
<evidence type="ECO:0000256" key="3">
    <source>
        <dbReference type="ARBA" id="ARBA00022448"/>
    </source>
</evidence>
<dbReference type="InterPro" id="IPR050173">
    <property type="entry name" value="ABC_transporter_C-like"/>
</dbReference>
<dbReference type="SUPFAM" id="SSF52540">
    <property type="entry name" value="P-loop containing nucleoside triphosphate hydrolases"/>
    <property type="match status" value="2"/>
</dbReference>
<gene>
    <name evidence="13" type="ORF">ACHAXA_002401</name>
</gene>
<name>A0ABD3RDD4_9STRA</name>
<feature type="transmembrane region" description="Helical" evidence="10">
    <location>
        <begin position="824"/>
        <end position="841"/>
    </location>
</feature>
<feature type="transmembrane region" description="Helical" evidence="10">
    <location>
        <begin position="107"/>
        <end position="125"/>
    </location>
</feature>
<dbReference type="InterPro" id="IPR044726">
    <property type="entry name" value="ABCC_6TM_D2"/>
</dbReference>
<evidence type="ECO:0000256" key="10">
    <source>
        <dbReference type="SAM" id="Phobius"/>
    </source>
</evidence>
<dbReference type="Pfam" id="PF00005">
    <property type="entry name" value="ABC_tran"/>
    <property type="match status" value="2"/>
</dbReference>
<dbReference type="PANTHER" id="PTHR24223:SF443">
    <property type="entry name" value="MULTIDRUG-RESISTANCE LIKE PROTEIN 1, ISOFORM I"/>
    <property type="match status" value="1"/>
</dbReference>
<dbReference type="InterPro" id="IPR044746">
    <property type="entry name" value="ABCC_6TM_D1"/>
</dbReference>
<feature type="transmembrane region" description="Helical" evidence="10">
    <location>
        <begin position="230"/>
        <end position="261"/>
    </location>
</feature>
<feature type="transmembrane region" description="Helical" evidence="10">
    <location>
        <begin position="847"/>
        <end position="867"/>
    </location>
</feature>
<keyword evidence="4 10" id="KW-0812">Transmembrane</keyword>
<comment type="similarity">
    <text evidence="2">Belongs to the ABC transporter superfamily. ABCC family. Conjugate transporter (TC 3.A.1.208) subfamily.</text>
</comment>
<dbReference type="PANTHER" id="PTHR24223">
    <property type="entry name" value="ATP-BINDING CASSETTE SUB-FAMILY C"/>
    <property type="match status" value="1"/>
</dbReference>
<organism evidence="13 14">
    <name type="scientific">Cyclostephanos tholiformis</name>
    <dbReference type="NCBI Taxonomy" id="382380"/>
    <lineage>
        <taxon>Eukaryota</taxon>
        <taxon>Sar</taxon>
        <taxon>Stramenopiles</taxon>
        <taxon>Ochrophyta</taxon>
        <taxon>Bacillariophyta</taxon>
        <taxon>Coscinodiscophyceae</taxon>
        <taxon>Thalassiosirophycidae</taxon>
        <taxon>Stephanodiscales</taxon>
        <taxon>Stephanodiscaceae</taxon>
        <taxon>Cyclostephanos</taxon>
    </lineage>
</organism>
<proteinExistence type="inferred from homology"/>
<dbReference type="PROSITE" id="PS00211">
    <property type="entry name" value="ABC_TRANSPORTER_1"/>
    <property type="match status" value="1"/>
</dbReference>
<evidence type="ECO:0000256" key="7">
    <source>
        <dbReference type="ARBA" id="ARBA00022840"/>
    </source>
</evidence>
<accession>A0ABD3RDD4</accession>
<comment type="subcellular location">
    <subcellularLocation>
        <location evidence="1">Vacuole membrane</location>
        <topology evidence="1">Multi-pass membrane protein</topology>
    </subcellularLocation>
</comment>
<evidence type="ECO:0000256" key="5">
    <source>
        <dbReference type="ARBA" id="ARBA00022737"/>
    </source>
</evidence>
<evidence type="ECO:0000256" key="9">
    <source>
        <dbReference type="ARBA" id="ARBA00023136"/>
    </source>
</evidence>
<evidence type="ECO:0000256" key="4">
    <source>
        <dbReference type="ARBA" id="ARBA00022692"/>
    </source>
</evidence>
<dbReference type="PROSITE" id="PS50929">
    <property type="entry name" value="ABC_TM1F"/>
    <property type="match status" value="2"/>
</dbReference>
<feature type="domain" description="ABC transmembrane type-1" evidence="12">
    <location>
        <begin position="709"/>
        <end position="988"/>
    </location>
</feature>
<evidence type="ECO:0000256" key="8">
    <source>
        <dbReference type="ARBA" id="ARBA00022989"/>
    </source>
</evidence>
<evidence type="ECO:0000313" key="13">
    <source>
        <dbReference type="EMBL" id="KAL3810794.1"/>
    </source>
</evidence>
<dbReference type="InterPro" id="IPR036640">
    <property type="entry name" value="ABC1_TM_sf"/>
</dbReference>
<dbReference type="SUPFAM" id="SSF90123">
    <property type="entry name" value="ABC transporter transmembrane region"/>
    <property type="match status" value="2"/>
</dbReference>
<dbReference type="PROSITE" id="PS50893">
    <property type="entry name" value="ABC_TRANSPORTER_2"/>
    <property type="match status" value="2"/>
</dbReference>
<dbReference type="FunFam" id="3.40.50.300:FF:000610">
    <property type="entry name" value="Multidrug resistance-associated ABC transporter"/>
    <property type="match status" value="1"/>
</dbReference>
<evidence type="ECO:0000259" key="12">
    <source>
        <dbReference type="PROSITE" id="PS50929"/>
    </source>
</evidence>
<feature type="transmembrane region" description="Helical" evidence="10">
    <location>
        <begin position="705"/>
        <end position="725"/>
    </location>
</feature>
<dbReference type="Gene3D" id="3.40.50.300">
    <property type="entry name" value="P-loop containing nucleotide triphosphate hydrolases"/>
    <property type="match status" value="2"/>
</dbReference>
<evidence type="ECO:0000313" key="14">
    <source>
        <dbReference type="Proteomes" id="UP001530377"/>
    </source>
</evidence>
<dbReference type="Proteomes" id="UP001530377">
    <property type="component" value="Unassembled WGS sequence"/>
</dbReference>
<keyword evidence="5" id="KW-0677">Repeat</keyword>
<keyword evidence="14" id="KW-1185">Reference proteome</keyword>
<dbReference type="Pfam" id="PF00664">
    <property type="entry name" value="ABC_membrane"/>
    <property type="match status" value="2"/>
</dbReference>
<feature type="domain" description="ABC transporter" evidence="11">
    <location>
        <begin position="418"/>
        <end position="642"/>
    </location>
</feature>
<keyword evidence="8 10" id="KW-1133">Transmembrane helix</keyword>
<feature type="transmembrane region" description="Helical" evidence="10">
    <location>
        <begin position="146"/>
        <end position="168"/>
    </location>
</feature>
<dbReference type="InterPro" id="IPR017871">
    <property type="entry name" value="ABC_transporter-like_CS"/>
</dbReference>
<evidence type="ECO:0000259" key="11">
    <source>
        <dbReference type="PROSITE" id="PS50893"/>
    </source>
</evidence>
<feature type="transmembrane region" description="Helical" evidence="10">
    <location>
        <begin position="932"/>
        <end position="953"/>
    </location>
</feature>
<feature type="domain" description="ABC transporter" evidence="11">
    <location>
        <begin position="1024"/>
        <end position="1258"/>
    </location>
</feature>